<protein>
    <submittedName>
        <fullName evidence="2">S-layer homology domain-containing protein</fullName>
    </submittedName>
</protein>
<feature type="domain" description="SLH" evidence="1">
    <location>
        <begin position="59"/>
        <end position="122"/>
    </location>
</feature>
<dbReference type="InterPro" id="IPR051465">
    <property type="entry name" value="Cell_Envelope_Struct_Comp"/>
</dbReference>
<feature type="domain" description="SLH" evidence="1">
    <location>
        <begin position="124"/>
        <end position="177"/>
    </location>
</feature>
<comment type="caution">
    <text evidence="2">The sequence shown here is derived from an EMBL/GenBank/DDBJ whole genome shotgun (WGS) entry which is preliminary data.</text>
</comment>
<dbReference type="EMBL" id="JAMDMX010000052">
    <property type="protein sequence ID" value="MCY9694686.1"/>
    <property type="molecule type" value="Genomic_DNA"/>
</dbReference>
<gene>
    <name evidence="2" type="ORF">M5X19_17480</name>
</gene>
<evidence type="ECO:0000313" key="2">
    <source>
        <dbReference type="EMBL" id="MCY9694686.1"/>
    </source>
</evidence>
<dbReference type="PROSITE" id="PS51272">
    <property type="entry name" value="SLH"/>
    <property type="match status" value="3"/>
</dbReference>
<keyword evidence="3" id="KW-1185">Reference proteome</keyword>
<dbReference type="PANTHER" id="PTHR43308:SF5">
    <property type="entry name" value="S-LAYER PROTEIN _ PEPTIDOGLYCAN ENDO-BETA-N-ACETYLGLUCOSAMINIDASE"/>
    <property type="match status" value="1"/>
</dbReference>
<evidence type="ECO:0000313" key="3">
    <source>
        <dbReference type="Proteomes" id="UP001527099"/>
    </source>
</evidence>
<evidence type="ECO:0000259" key="1">
    <source>
        <dbReference type="PROSITE" id="PS51272"/>
    </source>
</evidence>
<dbReference type="InterPro" id="IPR001119">
    <property type="entry name" value="SLH_dom"/>
</dbReference>
<feature type="domain" description="SLH" evidence="1">
    <location>
        <begin position="1"/>
        <end position="58"/>
    </location>
</feature>
<organism evidence="2 3">
    <name type="scientific">Paenibacillus alginolyticus</name>
    <dbReference type="NCBI Taxonomy" id="59839"/>
    <lineage>
        <taxon>Bacteria</taxon>
        <taxon>Bacillati</taxon>
        <taxon>Bacillota</taxon>
        <taxon>Bacilli</taxon>
        <taxon>Bacillales</taxon>
        <taxon>Paenibacillaceae</taxon>
        <taxon>Paenibacillus</taxon>
    </lineage>
</organism>
<dbReference type="Proteomes" id="UP001527099">
    <property type="component" value="Unassembled WGS sequence"/>
</dbReference>
<name>A0ABT4GEV0_9BACL</name>
<dbReference type="Pfam" id="PF00395">
    <property type="entry name" value="SLH"/>
    <property type="match status" value="3"/>
</dbReference>
<sequence length="177" mass="18774">MDPSDISKHWAEVTIVKAIKDGIVSGYPDTSFKPNKNVTRGEFAVMLMNGLKPAGEGAKLAFADEKEIGTWAKNAVAQALKAGFIQGYDDGTFRPNEPITRTEMASMIAGAMNLKADSSAATGFTDDQDIPSWGKGAVFALKQAGVVSGSENIQYVPSGSTTRAEAVTVIINMLNKK</sequence>
<accession>A0ABT4GEV0</accession>
<dbReference type="PANTHER" id="PTHR43308">
    <property type="entry name" value="OUTER MEMBRANE PROTEIN ALPHA-RELATED"/>
    <property type="match status" value="1"/>
</dbReference>
<proteinExistence type="predicted"/>
<reference evidence="2 3" key="1">
    <citation type="submission" date="2022-05" db="EMBL/GenBank/DDBJ databases">
        <title>Genome Sequencing of Bee-Associated Microbes.</title>
        <authorList>
            <person name="Dunlap C."/>
        </authorList>
    </citation>
    <scope>NUCLEOTIDE SEQUENCE [LARGE SCALE GENOMIC DNA]</scope>
    <source>
        <strain evidence="2 3">NRRL B-14421</strain>
    </source>
</reference>